<protein>
    <submittedName>
        <fullName evidence="1">Uncharacterized protein</fullName>
    </submittedName>
</protein>
<organism evidence="1 2">
    <name type="scientific">Rubrivirga marina</name>
    <dbReference type="NCBI Taxonomy" id="1196024"/>
    <lineage>
        <taxon>Bacteria</taxon>
        <taxon>Pseudomonadati</taxon>
        <taxon>Rhodothermota</taxon>
        <taxon>Rhodothermia</taxon>
        <taxon>Rhodothermales</taxon>
        <taxon>Rubricoccaceae</taxon>
        <taxon>Rubrivirga</taxon>
    </lineage>
</organism>
<gene>
    <name evidence="1" type="ORF">BSZ37_14450</name>
</gene>
<dbReference type="Proteomes" id="UP000216339">
    <property type="component" value="Unassembled WGS sequence"/>
</dbReference>
<dbReference type="RefSeq" id="WP_095511222.1">
    <property type="nucleotide sequence ID" value="NZ_MQWD01000001.1"/>
</dbReference>
<dbReference type="AlphaFoldDB" id="A0A271J214"/>
<comment type="caution">
    <text evidence="1">The sequence shown here is derived from an EMBL/GenBank/DDBJ whole genome shotgun (WGS) entry which is preliminary data.</text>
</comment>
<keyword evidence="2" id="KW-1185">Reference proteome</keyword>
<evidence type="ECO:0000313" key="1">
    <source>
        <dbReference type="EMBL" id="PAP77556.1"/>
    </source>
</evidence>
<reference evidence="1 2" key="1">
    <citation type="submission" date="2016-11" db="EMBL/GenBank/DDBJ databases">
        <title>Study of marine rhodopsin-containing bacteria.</title>
        <authorList>
            <person name="Yoshizawa S."/>
            <person name="Kumagai Y."/>
            <person name="Kogure K."/>
        </authorList>
    </citation>
    <scope>NUCLEOTIDE SEQUENCE [LARGE SCALE GENOMIC DNA]</scope>
    <source>
        <strain evidence="1 2">SAORIC-28</strain>
    </source>
</reference>
<proteinExistence type="predicted"/>
<sequence length="102" mass="11442">MDVVNKKEAANILKTSRQRGSRTSKYTPVYESISDLKSGDFLVLRSLEKSSKLGIYQGVKRNFGDDIKMASARDQDADGEHYTVVIGKATDHDEMREMAKRG</sequence>
<evidence type="ECO:0000313" key="2">
    <source>
        <dbReference type="Proteomes" id="UP000216339"/>
    </source>
</evidence>
<dbReference type="OrthoDB" id="9847154at2"/>
<dbReference type="EMBL" id="MQWD01000001">
    <property type="protein sequence ID" value="PAP77556.1"/>
    <property type="molecule type" value="Genomic_DNA"/>
</dbReference>
<accession>A0A271J214</accession>
<name>A0A271J214_9BACT</name>